<dbReference type="InterPro" id="IPR018062">
    <property type="entry name" value="HTH_AraC-typ_CS"/>
</dbReference>
<dbReference type="InterPro" id="IPR009057">
    <property type="entry name" value="Homeodomain-like_sf"/>
</dbReference>
<accession>A0ABT4QG03</accession>
<dbReference type="InterPro" id="IPR018060">
    <property type="entry name" value="HTH_AraC"/>
</dbReference>
<keyword evidence="6" id="KW-1185">Reference proteome</keyword>
<dbReference type="InterPro" id="IPR003313">
    <property type="entry name" value="AraC-bd"/>
</dbReference>
<dbReference type="SMART" id="SM00342">
    <property type="entry name" value="HTH_ARAC"/>
    <property type="match status" value="1"/>
</dbReference>
<dbReference type="PANTHER" id="PTHR43280">
    <property type="entry name" value="ARAC-FAMILY TRANSCRIPTIONAL REGULATOR"/>
    <property type="match status" value="1"/>
</dbReference>
<dbReference type="InterPro" id="IPR020449">
    <property type="entry name" value="Tscrpt_reg_AraC-type_HTH"/>
</dbReference>
<evidence type="ECO:0000313" key="6">
    <source>
        <dbReference type="Proteomes" id="UP001527882"/>
    </source>
</evidence>
<gene>
    <name evidence="5" type="ORF">O9H85_25975</name>
</gene>
<dbReference type="Pfam" id="PF12833">
    <property type="entry name" value="HTH_18"/>
    <property type="match status" value="1"/>
</dbReference>
<dbReference type="PANTHER" id="PTHR43280:SF28">
    <property type="entry name" value="HTH-TYPE TRANSCRIPTIONAL ACTIVATOR RHAS"/>
    <property type="match status" value="1"/>
</dbReference>
<keyword evidence="1" id="KW-0805">Transcription regulation</keyword>
<organism evidence="5 6">
    <name type="scientific">Paenibacillus gyeongsangnamensis</name>
    <dbReference type="NCBI Taxonomy" id="3388067"/>
    <lineage>
        <taxon>Bacteria</taxon>
        <taxon>Bacillati</taxon>
        <taxon>Bacillota</taxon>
        <taxon>Bacilli</taxon>
        <taxon>Bacillales</taxon>
        <taxon>Paenibacillaceae</taxon>
        <taxon>Paenibacillus</taxon>
    </lineage>
</organism>
<feature type="domain" description="HTH araC/xylS-type" evidence="4">
    <location>
        <begin position="192"/>
        <end position="290"/>
    </location>
</feature>
<evidence type="ECO:0000259" key="4">
    <source>
        <dbReference type="PROSITE" id="PS01124"/>
    </source>
</evidence>
<evidence type="ECO:0000256" key="3">
    <source>
        <dbReference type="ARBA" id="ARBA00023163"/>
    </source>
</evidence>
<dbReference type="InterPro" id="IPR014710">
    <property type="entry name" value="RmlC-like_jellyroll"/>
</dbReference>
<dbReference type="PROSITE" id="PS00041">
    <property type="entry name" value="HTH_ARAC_FAMILY_1"/>
    <property type="match status" value="1"/>
</dbReference>
<keyword evidence="2" id="KW-0238">DNA-binding</keyword>
<dbReference type="Proteomes" id="UP001527882">
    <property type="component" value="Unassembled WGS sequence"/>
</dbReference>
<dbReference type="SUPFAM" id="SSF51215">
    <property type="entry name" value="Regulatory protein AraC"/>
    <property type="match status" value="1"/>
</dbReference>
<sequence>MTRYKNEQFFEIDGFPFFIDVFPVPHAVPTHSHEFVELVYVRSGRGLHTYRGEQYVIQEGDVFIIEPEAQHAYELEPGFCFDVYNVLFHPSFLAEELKALGQVESFIDFFYLEPFTRNSTLFQTRLSLTTAQQSEAKFLLQQMLAEFSGKQIGYRLLVKTKLIETLVFLSRCYAAKQTNSLGTQPDDKALIGRVCDFIAAHCEKPLTLEQVSRMCGLGSTSFSLKFKQQTGCTFLEYRNEMRIRLAKRLLAQTADKIIAIAHETGFEDISHFNRTFKLLTGMTPRAYRLKSK</sequence>
<proteinExistence type="predicted"/>
<keyword evidence="3" id="KW-0804">Transcription</keyword>
<evidence type="ECO:0000313" key="5">
    <source>
        <dbReference type="EMBL" id="MCZ8515798.1"/>
    </source>
</evidence>
<dbReference type="InterPro" id="IPR037923">
    <property type="entry name" value="HTH-like"/>
</dbReference>
<dbReference type="RefSeq" id="WP_269884325.1">
    <property type="nucleotide sequence ID" value="NZ_JAQAGZ010000019.1"/>
</dbReference>
<evidence type="ECO:0000256" key="1">
    <source>
        <dbReference type="ARBA" id="ARBA00023015"/>
    </source>
</evidence>
<dbReference type="PRINTS" id="PR00032">
    <property type="entry name" value="HTHARAC"/>
</dbReference>
<dbReference type="Pfam" id="PF02311">
    <property type="entry name" value="AraC_binding"/>
    <property type="match status" value="1"/>
</dbReference>
<dbReference type="Gene3D" id="1.10.10.60">
    <property type="entry name" value="Homeodomain-like"/>
    <property type="match status" value="2"/>
</dbReference>
<dbReference type="PROSITE" id="PS01124">
    <property type="entry name" value="HTH_ARAC_FAMILY_2"/>
    <property type="match status" value="1"/>
</dbReference>
<dbReference type="SUPFAM" id="SSF46689">
    <property type="entry name" value="Homeodomain-like"/>
    <property type="match status" value="2"/>
</dbReference>
<name>A0ABT4QG03_9BACL</name>
<comment type="caution">
    <text evidence="5">The sequence shown here is derived from an EMBL/GenBank/DDBJ whole genome shotgun (WGS) entry which is preliminary data.</text>
</comment>
<reference evidence="5 6" key="1">
    <citation type="submission" date="2022-12" db="EMBL/GenBank/DDBJ databases">
        <title>Draft genome sequence of Paenibacillus sp. dW9.</title>
        <authorList>
            <person name="Choi E.-W."/>
            <person name="Kim D.-U."/>
        </authorList>
    </citation>
    <scope>NUCLEOTIDE SEQUENCE [LARGE SCALE GENOMIC DNA]</scope>
    <source>
        <strain evidence="6">dW9</strain>
    </source>
</reference>
<protein>
    <submittedName>
        <fullName evidence="5">AraC family transcriptional regulator</fullName>
    </submittedName>
</protein>
<evidence type="ECO:0000256" key="2">
    <source>
        <dbReference type="ARBA" id="ARBA00023125"/>
    </source>
</evidence>
<dbReference type="EMBL" id="JAQAGZ010000019">
    <property type="protein sequence ID" value="MCZ8515798.1"/>
    <property type="molecule type" value="Genomic_DNA"/>
</dbReference>
<dbReference type="Gene3D" id="2.60.120.10">
    <property type="entry name" value="Jelly Rolls"/>
    <property type="match status" value="1"/>
</dbReference>